<keyword evidence="2" id="KW-0328">Glycosyltransferase</keyword>
<dbReference type="RefSeq" id="WP_096360712.1">
    <property type="nucleotide sequence ID" value="NZ_AP014879.1"/>
</dbReference>
<dbReference type="KEGG" id="slim:SCL_1602"/>
<organism evidence="4 5">
    <name type="scientific">Sulfuricaulis limicola</name>
    <dbReference type="NCBI Taxonomy" id="1620215"/>
    <lineage>
        <taxon>Bacteria</taxon>
        <taxon>Pseudomonadati</taxon>
        <taxon>Pseudomonadota</taxon>
        <taxon>Gammaproteobacteria</taxon>
        <taxon>Acidiferrobacterales</taxon>
        <taxon>Acidiferrobacteraceae</taxon>
        <taxon>Sulfuricaulis</taxon>
    </lineage>
</organism>
<evidence type="ECO:0000313" key="5">
    <source>
        <dbReference type="Proteomes" id="UP000243180"/>
    </source>
</evidence>
<dbReference type="Gene3D" id="3.40.50.2000">
    <property type="entry name" value="Glycogen Phosphorylase B"/>
    <property type="match status" value="2"/>
</dbReference>
<keyword evidence="5" id="KW-1185">Reference proteome</keyword>
<dbReference type="AlphaFoldDB" id="A0A1B4XGL3"/>
<evidence type="ECO:0000313" key="4">
    <source>
        <dbReference type="EMBL" id="BAV33907.1"/>
    </source>
</evidence>
<dbReference type="InParanoid" id="A0A1B4XGL3"/>
<accession>A0A1B4XGL3</accession>
<evidence type="ECO:0000256" key="3">
    <source>
        <dbReference type="ARBA" id="ARBA00022679"/>
    </source>
</evidence>
<dbReference type="CDD" id="cd03801">
    <property type="entry name" value="GT4_PimA-like"/>
    <property type="match status" value="1"/>
</dbReference>
<dbReference type="PANTHER" id="PTHR12526:SF640">
    <property type="entry name" value="COLANIC ACID BIOSYNTHESIS GLYCOSYLTRANSFERASE WCAL-RELATED"/>
    <property type="match status" value="1"/>
</dbReference>
<evidence type="ECO:0000256" key="2">
    <source>
        <dbReference type="ARBA" id="ARBA00022676"/>
    </source>
</evidence>
<evidence type="ECO:0000256" key="1">
    <source>
        <dbReference type="ARBA" id="ARBA00009481"/>
    </source>
</evidence>
<dbReference type="SUPFAM" id="SSF53756">
    <property type="entry name" value="UDP-Glycosyltransferase/glycogen phosphorylase"/>
    <property type="match status" value="1"/>
</dbReference>
<comment type="similarity">
    <text evidence="1">Belongs to the glycosyltransferase group 1 family. Glycosyltransferase 4 subfamily.</text>
</comment>
<dbReference type="GO" id="GO:0016757">
    <property type="term" value="F:glycosyltransferase activity"/>
    <property type="evidence" value="ECO:0007669"/>
    <property type="project" value="UniProtKB-KW"/>
</dbReference>
<dbReference type="PANTHER" id="PTHR12526">
    <property type="entry name" value="GLYCOSYLTRANSFERASE"/>
    <property type="match status" value="1"/>
</dbReference>
<dbReference type="OrthoDB" id="9768937at2"/>
<dbReference type="EMBL" id="AP014879">
    <property type="protein sequence ID" value="BAV33907.1"/>
    <property type="molecule type" value="Genomic_DNA"/>
</dbReference>
<reference evidence="4 5" key="1">
    <citation type="submission" date="2015-05" db="EMBL/GenBank/DDBJ databases">
        <title>Complete genome sequence of a sulfur-oxidizing gammaproteobacterium strain HA5.</title>
        <authorList>
            <person name="Miura A."/>
            <person name="Kojima H."/>
            <person name="Fukui M."/>
        </authorList>
    </citation>
    <scope>NUCLEOTIDE SEQUENCE [LARGE SCALE GENOMIC DNA]</scope>
    <source>
        <strain evidence="4 5">HA5</strain>
    </source>
</reference>
<dbReference type="Pfam" id="PF13692">
    <property type="entry name" value="Glyco_trans_1_4"/>
    <property type="match status" value="1"/>
</dbReference>
<dbReference type="Proteomes" id="UP000243180">
    <property type="component" value="Chromosome"/>
</dbReference>
<gene>
    <name evidence="4" type="ORF">SCL_1602</name>
</gene>
<keyword evidence="3 4" id="KW-0808">Transferase</keyword>
<protein>
    <submittedName>
        <fullName evidence="4">Glycosyl transferase</fullName>
    </submittedName>
</protein>
<sequence length="379" mass="42352">MKVLFCVYGYSPDAELLQPWLTVRQVASVLIASGWEVHLLTDVDKRPTLAGLQHHYVRTMRPSNANEVRTVLEMVAPDRIIVLTTPLNLMFSGWYRFVRCEMIAFLTYPFYTHAELTRALPHLCREDLVTYGRHALVPKFLWTRTLKKYFSAVIAQSNKTAARVAEAAGSGVAAHGLRAGLDLNFWTPAAADPSRTRSFVRFLYAGSPKAIRGFDLLLDAFRRLGSRDAELRILARGSTDAEVNAIRRRIDSRLGELRDRVEIVGGWMERERYREELRAADVAVLPFVLVPSELPVSVLECIACGTPVIATDIDGLPEAVGSAGMIVRSGSAAALSAAMRDLAMDSDRIRQLRAHCIDNRKNMLDWDSVGREWLQVLSA</sequence>
<proteinExistence type="inferred from homology"/>
<name>A0A1B4XGL3_9GAMM</name>